<reference evidence="2" key="2">
    <citation type="submission" date="2020-09" db="EMBL/GenBank/DDBJ databases">
        <authorList>
            <person name="Sun Q."/>
            <person name="Zhou Y."/>
        </authorList>
    </citation>
    <scope>NUCLEOTIDE SEQUENCE</scope>
    <source>
        <strain evidence="2">CGMCC 1.15179</strain>
    </source>
</reference>
<proteinExistence type="predicted"/>
<reference evidence="2" key="1">
    <citation type="journal article" date="2014" name="Int. J. Syst. Evol. Microbiol.">
        <title>Complete genome sequence of Corynebacterium casei LMG S-19264T (=DSM 44701T), isolated from a smear-ripened cheese.</title>
        <authorList>
            <consortium name="US DOE Joint Genome Institute (JGI-PGF)"/>
            <person name="Walter F."/>
            <person name="Albersmeier A."/>
            <person name="Kalinowski J."/>
            <person name="Ruckert C."/>
        </authorList>
    </citation>
    <scope>NUCLEOTIDE SEQUENCE</scope>
    <source>
        <strain evidence="2">CGMCC 1.15179</strain>
    </source>
</reference>
<evidence type="ECO:0000313" key="3">
    <source>
        <dbReference type="Proteomes" id="UP000625210"/>
    </source>
</evidence>
<dbReference type="AlphaFoldDB" id="A0A8J2YAL9"/>
<keyword evidence="3" id="KW-1185">Reference proteome</keyword>
<evidence type="ECO:0000313" key="2">
    <source>
        <dbReference type="EMBL" id="GGE29722.1"/>
    </source>
</evidence>
<comment type="caution">
    <text evidence="2">The sequence shown here is derived from an EMBL/GenBank/DDBJ whole genome shotgun (WGS) entry which is preliminary data.</text>
</comment>
<dbReference type="EMBL" id="BMHQ01000024">
    <property type="protein sequence ID" value="GGE29722.1"/>
    <property type="molecule type" value="Genomic_DNA"/>
</dbReference>
<sequence>MAKKKKKKRKDQVRQQRPARKKMIKESDWYYSREVAPLQRILRRAQHAGHGSVVDEVWPKLKEALWQHRRLIDRAHYIKRP</sequence>
<accession>A0A8J2YAL9</accession>
<dbReference type="RefSeq" id="WP_188649150.1">
    <property type="nucleotide sequence ID" value="NZ_BMHQ01000024.1"/>
</dbReference>
<dbReference type="Proteomes" id="UP000625210">
    <property type="component" value="Unassembled WGS sequence"/>
</dbReference>
<protein>
    <submittedName>
        <fullName evidence="2">Uncharacterized protein</fullName>
    </submittedName>
</protein>
<gene>
    <name evidence="2" type="ORF">GCM10011571_34880</name>
</gene>
<feature type="region of interest" description="Disordered" evidence="1">
    <location>
        <begin position="1"/>
        <end position="22"/>
    </location>
</feature>
<name>A0A8J2YAL9_9BACL</name>
<organism evidence="2 3">
    <name type="scientific">Marinithermofilum abyssi</name>
    <dbReference type="NCBI Taxonomy" id="1571185"/>
    <lineage>
        <taxon>Bacteria</taxon>
        <taxon>Bacillati</taxon>
        <taxon>Bacillota</taxon>
        <taxon>Bacilli</taxon>
        <taxon>Bacillales</taxon>
        <taxon>Thermoactinomycetaceae</taxon>
        <taxon>Marinithermofilum</taxon>
    </lineage>
</organism>
<evidence type="ECO:0000256" key="1">
    <source>
        <dbReference type="SAM" id="MobiDB-lite"/>
    </source>
</evidence>